<proteinExistence type="predicted"/>
<sequence>MNLSSDSSVSLPNSPVPTPSVVGQLRQSRRFTGHGTLSRKLRTPIDKNEVLDAKRLPLVPAKLAGAVKDHRINASTHKVSSLDNLSLLMSVHESVANQAMAMDTEKNEQSSTHQEVIESEQLQEVEKDDHTTSKRQAIIKNPRAFIWCLYAIWCILLVSFDNQASGIVFGIPQFRRDFGHYYNGQYVLEASWQSAFTGAPLASNLISSLLAGQVSDKIGRRLTIMIALLISFASVTLEMVATTNAMFFGGKFLNGFATGTLASVCVTYIGEISPLALRGLLTCMSALSYTIGPLIVALIINTTGTWDNRWAYRSIFCSQYGFSVMAMAFVWLMPESPWWLAATGESDKALRSLQRLGYRDGNETKRLAQIELTLQQIRAETEGQTYAECFRHSNLRRTMISVAPLSIQSLSGVVFVASYTLYYIQVAGFSDDMSFKLQIAQQMCSTIGNVMSWFVIDRIGRRNLTLGGTIGLTVILLVCGGCATIGTVGATKGAVALLLLYCWFYNLTIGATAFTILCEVSTSRLRVKTIAMGISLQNIFNLIVSFAMPYLFNPDKANLGAKVSFIFGGLAVLCVIYLWFQQPETTNRTYQELDEMFMKGVPARQFKTYTTSIDTGLEYLSK</sequence>
<name>A0ACC1NYU7_9HYPO</name>
<dbReference type="EMBL" id="JANJQO010000010">
    <property type="protein sequence ID" value="KAJ2984001.1"/>
    <property type="molecule type" value="Genomic_DNA"/>
</dbReference>
<evidence type="ECO:0000313" key="1">
    <source>
        <dbReference type="EMBL" id="KAJ2984001.1"/>
    </source>
</evidence>
<accession>A0ACC1NYU7</accession>
<organism evidence="1 2">
    <name type="scientific">Zarea fungicola</name>
    <dbReference type="NCBI Taxonomy" id="93591"/>
    <lineage>
        <taxon>Eukaryota</taxon>
        <taxon>Fungi</taxon>
        <taxon>Dikarya</taxon>
        <taxon>Ascomycota</taxon>
        <taxon>Pezizomycotina</taxon>
        <taxon>Sordariomycetes</taxon>
        <taxon>Hypocreomycetidae</taxon>
        <taxon>Hypocreales</taxon>
        <taxon>Cordycipitaceae</taxon>
        <taxon>Zarea</taxon>
    </lineage>
</organism>
<evidence type="ECO:0000313" key="2">
    <source>
        <dbReference type="Proteomes" id="UP001143910"/>
    </source>
</evidence>
<dbReference type="Proteomes" id="UP001143910">
    <property type="component" value="Unassembled WGS sequence"/>
</dbReference>
<reference evidence="1" key="1">
    <citation type="submission" date="2022-08" db="EMBL/GenBank/DDBJ databases">
        <title>Genome Sequence of Lecanicillium fungicola.</title>
        <authorList>
            <person name="Buettner E."/>
        </authorList>
    </citation>
    <scope>NUCLEOTIDE SEQUENCE</scope>
    <source>
        <strain evidence="1">Babe33</strain>
    </source>
</reference>
<keyword evidence="2" id="KW-1185">Reference proteome</keyword>
<protein>
    <submittedName>
        <fullName evidence="1">Uncharacterized protein</fullName>
    </submittedName>
</protein>
<gene>
    <name evidence="1" type="ORF">NQ176_g289</name>
</gene>
<comment type="caution">
    <text evidence="1">The sequence shown here is derived from an EMBL/GenBank/DDBJ whole genome shotgun (WGS) entry which is preliminary data.</text>
</comment>